<keyword evidence="4 6" id="KW-0472">Membrane</keyword>
<feature type="transmembrane region" description="Helical" evidence="6">
    <location>
        <begin position="52"/>
        <end position="69"/>
    </location>
</feature>
<feature type="region of interest" description="Disordered" evidence="5">
    <location>
        <begin position="431"/>
        <end position="473"/>
    </location>
</feature>
<evidence type="ECO:0000313" key="7">
    <source>
        <dbReference type="EMBL" id="ODQ60175.1"/>
    </source>
</evidence>
<dbReference type="Proteomes" id="UP000094112">
    <property type="component" value="Unassembled WGS sequence"/>
</dbReference>
<dbReference type="Gene3D" id="1.20.1250.20">
    <property type="entry name" value="MFS general substrate transporter like domains"/>
    <property type="match status" value="1"/>
</dbReference>
<feature type="transmembrane region" description="Helical" evidence="6">
    <location>
        <begin position="12"/>
        <end position="32"/>
    </location>
</feature>
<evidence type="ECO:0000256" key="3">
    <source>
        <dbReference type="ARBA" id="ARBA00022989"/>
    </source>
</evidence>
<dbReference type="InterPro" id="IPR051617">
    <property type="entry name" value="UNC-93-like_regulator"/>
</dbReference>
<dbReference type="InterPro" id="IPR036259">
    <property type="entry name" value="MFS_trans_sf"/>
</dbReference>
<evidence type="ECO:0008006" key="9">
    <source>
        <dbReference type="Google" id="ProtNLM"/>
    </source>
</evidence>
<dbReference type="OrthoDB" id="196103at2759"/>
<protein>
    <recommendedName>
        <fullName evidence="9">Major facilitator superfamily (MFS) profile domain-containing protein</fullName>
    </recommendedName>
</protein>
<feature type="transmembrane region" description="Helical" evidence="6">
    <location>
        <begin position="231"/>
        <end position="250"/>
    </location>
</feature>
<dbReference type="GeneID" id="30199053"/>
<feature type="transmembrane region" description="Helical" evidence="6">
    <location>
        <begin position="262"/>
        <end position="283"/>
    </location>
</feature>
<accession>A0A1E3P431</accession>
<dbReference type="GO" id="GO:0022857">
    <property type="term" value="F:transmembrane transporter activity"/>
    <property type="evidence" value="ECO:0007669"/>
    <property type="project" value="InterPro"/>
</dbReference>
<proteinExistence type="predicted"/>
<sequence>MGIVQRIYRSTATQAHIIGFICFTQPGLWTSIMNTGAGGLQTVTTSNVANTLLFAIMFVLSPLYAILVNKIGIKPVVIIGTIGYVFWSAGLYQNSKDGTQWLVLFGAATCGISAAALWTGEATVAILYPEDGQRGRFIGTWQLWNKFGGIISGSITLAMNYKTQKSGGISLNTYIVLIAIQCLGFPASFLLSPPEKLIRKDGKELKSNVTKDESWKQRFINLKNVFLKKEVLFLLPLFMSNVWFLTWQSNYVTHHFTVRVRALNSLLTAIINGATDVIAGYLFDVKMKKSLKVKISWLITVVLMVSFFIYSLIIQHEFDVTPESGIDWTGNPRYYRSYVPFQIFKISGELVFNWVYWVIGAYHFHHSEIAYVSGLIRSFESLGQCFSFLIGAVNDSDMVNLAVAAGAFFLSIPSVTYLAFQSDDVEVSQKLDFEDDQEGDDSKDEEDRGFSGSVDKKDDVIEHVRSRRSSLSG</sequence>
<evidence type="ECO:0000256" key="2">
    <source>
        <dbReference type="ARBA" id="ARBA00022692"/>
    </source>
</evidence>
<gene>
    <name evidence="7" type="ORF">WICANDRAFT_31203</name>
</gene>
<feature type="transmembrane region" description="Helical" evidence="6">
    <location>
        <begin position="295"/>
        <end position="314"/>
    </location>
</feature>
<feature type="transmembrane region" description="Helical" evidence="6">
    <location>
        <begin position="398"/>
        <end position="420"/>
    </location>
</feature>
<feature type="transmembrane region" description="Helical" evidence="6">
    <location>
        <begin position="140"/>
        <end position="159"/>
    </location>
</feature>
<name>A0A1E3P431_WICAA</name>
<reference evidence="7 8" key="1">
    <citation type="journal article" date="2016" name="Proc. Natl. Acad. Sci. U.S.A.">
        <title>Comparative genomics of biotechnologically important yeasts.</title>
        <authorList>
            <person name="Riley R."/>
            <person name="Haridas S."/>
            <person name="Wolfe K.H."/>
            <person name="Lopes M.R."/>
            <person name="Hittinger C.T."/>
            <person name="Goeker M."/>
            <person name="Salamov A.A."/>
            <person name="Wisecaver J.H."/>
            <person name="Long T.M."/>
            <person name="Calvey C.H."/>
            <person name="Aerts A.L."/>
            <person name="Barry K.W."/>
            <person name="Choi C."/>
            <person name="Clum A."/>
            <person name="Coughlan A.Y."/>
            <person name="Deshpande S."/>
            <person name="Douglass A.P."/>
            <person name="Hanson S.J."/>
            <person name="Klenk H.-P."/>
            <person name="LaButti K.M."/>
            <person name="Lapidus A."/>
            <person name="Lindquist E.A."/>
            <person name="Lipzen A.M."/>
            <person name="Meier-Kolthoff J.P."/>
            <person name="Ohm R.A."/>
            <person name="Otillar R.P."/>
            <person name="Pangilinan J.L."/>
            <person name="Peng Y."/>
            <person name="Rokas A."/>
            <person name="Rosa C.A."/>
            <person name="Scheuner C."/>
            <person name="Sibirny A.A."/>
            <person name="Slot J.C."/>
            <person name="Stielow J.B."/>
            <person name="Sun H."/>
            <person name="Kurtzman C.P."/>
            <person name="Blackwell M."/>
            <person name="Grigoriev I.V."/>
            <person name="Jeffries T.W."/>
        </authorList>
    </citation>
    <scope>NUCLEOTIDE SEQUENCE [LARGE SCALE GENOMIC DNA]</scope>
    <source>
        <strain evidence="8">ATCC 58044 / CBS 1984 / NCYC 433 / NRRL Y-366-8</strain>
    </source>
</reference>
<evidence type="ECO:0000256" key="6">
    <source>
        <dbReference type="SAM" id="Phobius"/>
    </source>
</evidence>
<feature type="compositionally biased region" description="Acidic residues" evidence="5">
    <location>
        <begin position="433"/>
        <end position="444"/>
    </location>
</feature>
<dbReference type="PANTHER" id="PTHR23294">
    <property type="entry name" value="ET TRANSLATION PRODUCT-RELATED"/>
    <property type="match status" value="1"/>
</dbReference>
<dbReference type="RefSeq" id="XP_019039382.1">
    <property type="nucleotide sequence ID" value="XM_019181807.1"/>
</dbReference>
<feature type="compositionally biased region" description="Basic and acidic residues" evidence="5">
    <location>
        <begin position="445"/>
        <end position="464"/>
    </location>
</feature>
<dbReference type="AlphaFoldDB" id="A0A1E3P431"/>
<dbReference type="GO" id="GO:0016020">
    <property type="term" value="C:membrane"/>
    <property type="evidence" value="ECO:0007669"/>
    <property type="project" value="UniProtKB-SubCell"/>
</dbReference>
<dbReference type="EMBL" id="KV454210">
    <property type="protein sequence ID" value="ODQ60175.1"/>
    <property type="molecule type" value="Genomic_DNA"/>
</dbReference>
<organism evidence="7 8">
    <name type="scientific">Wickerhamomyces anomalus (strain ATCC 58044 / CBS 1984 / NCYC 433 / NRRL Y-366-8)</name>
    <name type="common">Yeast</name>
    <name type="synonym">Hansenula anomala</name>
    <dbReference type="NCBI Taxonomy" id="683960"/>
    <lineage>
        <taxon>Eukaryota</taxon>
        <taxon>Fungi</taxon>
        <taxon>Dikarya</taxon>
        <taxon>Ascomycota</taxon>
        <taxon>Saccharomycotina</taxon>
        <taxon>Saccharomycetes</taxon>
        <taxon>Phaffomycetales</taxon>
        <taxon>Wickerhamomycetaceae</taxon>
        <taxon>Wickerhamomyces</taxon>
    </lineage>
</organism>
<evidence type="ECO:0000256" key="5">
    <source>
        <dbReference type="SAM" id="MobiDB-lite"/>
    </source>
</evidence>
<feature type="transmembrane region" description="Helical" evidence="6">
    <location>
        <begin position="101"/>
        <end position="128"/>
    </location>
</feature>
<keyword evidence="3 6" id="KW-1133">Transmembrane helix</keyword>
<feature type="transmembrane region" description="Helical" evidence="6">
    <location>
        <begin position="171"/>
        <end position="191"/>
    </location>
</feature>
<keyword evidence="2 6" id="KW-0812">Transmembrane</keyword>
<evidence type="ECO:0000256" key="1">
    <source>
        <dbReference type="ARBA" id="ARBA00004141"/>
    </source>
</evidence>
<comment type="subcellular location">
    <subcellularLocation>
        <location evidence="1">Membrane</location>
        <topology evidence="1">Multi-pass membrane protein</topology>
    </subcellularLocation>
</comment>
<evidence type="ECO:0000313" key="8">
    <source>
        <dbReference type="Proteomes" id="UP000094112"/>
    </source>
</evidence>
<dbReference type="Pfam" id="PF07690">
    <property type="entry name" value="MFS_1"/>
    <property type="match status" value="1"/>
</dbReference>
<feature type="transmembrane region" description="Helical" evidence="6">
    <location>
        <begin position="76"/>
        <end position="95"/>
    </location>
</feature>
<keyword evidence="8" id="KW-1185">Reference proteome</keyword>
<dbReference type="SUPFAM" id="SSF103473">
    <property type="entry name" value="MFS general substrate transporter"/>
    <property type="match status" value="1"/>
</dbReference>
<dbReference type="PANTHER" id="PTHR23294:SF57">
    <property type="entry name" value="CINA C-TERMINAL DOMAIN-CONTAINING PROTEIN"/>
    <property type="match status" value="1"/>
</dbReference>
<dbReference type="InterPro" id="IPR011701">
    <property type="entry name" value="MFS"/>
</dbReference>
<evidence type="ECO:0000256" key="4">
    <source>
        <dbReference type="ARBA" id="ARBA00023136"/>
    </source>
</evidence>